<keyword evidence="2" id="KW-1003">Cell membrane</keyword>
<feature type="transmembrane region" description="Helical" evidence="7">
    <location>
        <begin position="35"/>
        <end position="54"/>
    </location>
</feature>
<dbReference type="CDD" id="cd07984">
    <property type="entry name" value="LPLAT_LABLAT-like"/>
    <property type="match status" value="1"/>
</dbReference>
<proteinExistence type="predicted"/>
<dbReference type="PANTHER" id="PTHR30606:SF9">
    <property type="entry name" value="LIPID A BIOSYNTHESIS LAUROYLTRANSFERASE"/>
    <property type="match status" value="1"/>
</dbReference>
<keyword evidence="5 7" id="KW-0472">Membrane</keyword>
<dbReference type="PIRSF" id="PIRSF028561">
    <property type="entry name" value="Ac_Trasf"/>
    <property type="match status" value="1"/>
</dbReference>
<dbReference type="GO" id="GO:0009247">
    <property type="term" value="P:glycolipid biosynthetic process"/>
    <property type="evidence" value="ECO:0007669"/>
    <property type="project" value="UniProtKB-ARBA"/>
</dbReference>
<reference evidence="8 9" key="1">
    <citation type="submission" date="2009-10" db="EMBL/GenBank/DDBJ databases">
        <title>Complete sequence of Halothiobacillus neapolitanus c2.</title>
        <authorList>
            <consortium name="US DOE Joint Genome Institute"/>
            <person name="Lucas S."/>
            <person name="Copeland A."/>
            <person name="Lapidus A."/>
            <person name="Glavina del Rio T."/>
            <person name="Tice H."/>
            <person name="Bruce D."/>
            <person name="Goodwin L."/>
            <person name="Pitluck S."/>
            <person name="Davenport K."/>
            <person name="Brettin T."/>
            <person name="Detter J.C."/>
            <person name="Han C."/>
            <person name="Tapia R."/>
            <person name="Larimer F."/>
            <person name="Land M."/>
            <person name="Hauser L."/>
            <person name="Kyrpides N."/>
            <person name="Mikhailova N."/>
            <person name="Kerfeld C."/>
            <person name="Cannon G."/>
            <person name="Heinhort S."/>
        </authorList>
    </citation>
    <scope>NUCLEOTIDE SEQUENCE [LARGE SCALE GENOMIC DNA]</scope>
    <source>
        <strain evidence="9">ATCC 23641 / c2</strain>
    </source>
</reference>
<dbReference type="STRING" id="555778.Hneap_0066"/>
<dbReference type="PANTHER" id="PTHR30606">
    <property type="entry name" value="LIPID A BIOSYNTHESIS LAUROYL ACYLTRANSFERASE"/>
    <property type="match status" value="1"/>
</dbReference>
<evidence type="ECO:0000256" key="6">
    <source>
        <dbReference type="ARBA" id="ARBA00023315"/>
    </source>
</evidence>
<dbReference type="EMBL" id="CP001801">
    <property type="protein sequence ID" value="ACX94932.1"/>
    <property type="molecule type" value="Genomic_DNA"/>
</dbReference>
<organism evidence="8 9">
    <name type="scientific">Halothiobacillus neapolitanus (strain ATCC 23641 / DSM 15147 / CIP 104769 / NCIMB 8539 / c2)</name>
    <name type="common">Thiobacillus neapolitanus</name>
    <dbReference type="NCBI Taxonomy" id="555778"/>
    <lineage>
        <taxon>Bacteria</taxon>
        <taxon>Pseudomonadati</taxon>
        <taxon>Pseudomonadota</taxon>
        <taxon>Gammaproteobacteria</taxon>
        <taxon>Chromatiales</taxon>
        <taxon>Halothiobacillaceae</taxon>
        <taxon>Halothiobacillus</taxon>
    </lineage>
</organism>
<dbReference type="AlphaFoldDB" id="D0KW05"/>
<evidence type="ECO:0000256" key="1">
    <source>
        <dbReference type="ARBA" id="ARBA00004533"/>
    </source>
</evidence>
<keyword evidence="7" id="KW-0812">Transmembrane</keyword>
<dbReference type="HOGENOM" id="CLU_049421_2_1_6"/>
<keyword evidence="6 8" id="KW-0012">Acyltransferase</keyword>
<keyword evidence="7" id="KW-1133">Transmembrane helix</keyword>
<dbReference type="KEGG" id="hna:Hneap_0066"/>
<dbReference type="Proteomes" id="UP000009102">
    <property type="component" value="Chromosome"/>
</dbReference>
<evidence type="ECO:0000256" key="5">
    <source>
        <dbReference type="ARBA" id="ARBA00023136"/>
    </source>
</evidence>
<keyword evidence="4 8" id="KW-0808">Transferase</keyword>
<gene>
    <name evidence="8" type="ordered locus">Hneap_0066</name>
</gene>
<keyword evidence="3" id="KW-0997">Cell inner membrane</keyword>
<evidence type="ECO:0000256" key="4">
    <source>
        <dbReference type="ARBA" id="ARBA00022679"/>
    </source>
</evidence>
<sequence length="314" mass="35762">MNASAKAEWQQRPERGSQFMLRVMLWLSRHLGRSVSRWVLYPIALYFLLFVPAARRASRQYLARVFGRPARLIEVFRHIFTFASTVHDRVYLLDGRDDLFKIEFVNRHWFDSPEGAILIGAHMGSFEALRSAGKTHARRRVSMLMYPENARKINALLALVNPDAANDIIPLGQVDSMLTAQERLAAGHLVGMLADRSLPQDTLRPCVFLGEPAAFALGPFRVAALLKKPVYFMAGLYLGGNRYRVHFDRLADFSDTPRAGRDAAILAAQDRYVEILESLCRQAPYNWFNFYDFWSDDSSSDHARTNPPDKEPAD</sequence>
<dbReference type="GO" id="GO:0016746">
    <property type="term" value="F:acyltransferase activity"/>
    <property type="evidence" value="ECO:0007669"/>
    <property type="project" value="UniProtKB-KW"/>
</dbReference>
<dbReference type="Pfam" id="PF03279">
    <property type="entry name" value="Lip_A_acyltrans"/>
    <property type="match status" value="1"/>
</dbReference>
<keyword evidence="9" id="KW-1185">Reference proteome</keyword>
<name>D0KW05_HALNC</name>
<dbReference type="InterPro" id="IPR014548">
    <property type="entry name" value="Ac_Trasf"/>
</dbReference>
<dbReference type="InterPro" id="IPR004960">
    <property type="entry name" value="LipA_acyltrans"/>
</dbReference>
<evidence type="ECO:0000256" key="3">
    <source>
        <dbReference type="ARBA" id="ARBA00022519"/>
    </source>
</evidence>
<evidence type="ECO:0000313" key="9">
    <source>
        <dbReference type="Proteomes" id="UP000009102"/>
    </source>
</evidence>
<accession>D0KW05</accession>
<dbReference type="OrthoDB" id="9808633at2"/>
<dbReference type="GO" id="GO:0005886">
    <property type="term" value="C:plasma membrane"/>
    <property type="evidence" value="ECO:0007669"/>
    <property type="project" value="UniProtKB-SubCell"/>
</dbReference>
<protein>
    <submittedName>
        <fullName evidence="8">Lipid A biosynthesis acyltransferase</fullName>
    </submittedName>
</protein>
<dbReference type="RefSeq" id="WP_012822969.1">
    <property type="nucleotide sequence ID" value="NC_013422.1"/>
</dbReference>
<evidence type="ECO:0000313" key="8">
    <source>
        <dbReference type="EMBL" id="ACX94932.1"/>
    </source>
</evidence>
<comment type="subcellular location">
    <subcellularLocation>
        <location evidence="1">Cell inner membrane</location>
    </subcellularLocation>
</comment>
<evidence type="ECO:0000256" key="7">
    <source>
        <dbReference type="SAM" id="Phobius"/>
    </source>
</evidence>
<evidence type="ECO:0000256" key="2">
    <source>
        <dbReference type="ARBA" id="ARBA00022475"/>
    </source>
</evidence>
<dbReference type="eggNOG" id="COG4261">
    <property type="taxonomic scope" value="Bacteria"/>
</dbReference>